<dbReference type="Proteomes" id="UP001049518">
    <property type="component" value="Chromosome"/>
</dbReference>
<proteinExistence type="inferred from homology"/>
<dbReference type="PIRSF" id="PIRSF001134">
    <property type="entry name" value="Streptogrisin"/>
    <property type="match status" value="1"/>
</dbReference>
<keyword evidence="2" id="KW-0645">Protease</keyword>
<keyword evidence="3" id="KW-0378">Hydrolase</keyword>
<comment type="similarity">
    <text evidence="1">Belongs to the peptidase S1 family.</text>
</comment>
<keyword evidence="5" id="KW-1015">Disulfide bond</keyword>
<evidence type="ECO:0000313" key="9">
    <source>
        <dbReference type="Proteomes" id="UP001049518"/>
    </source>
</evidence>
<dbReference type="CDD" id="cd21112">
    <property type="entry name" value="alphaLP-like"/>
    <property type="match status" value="1"/>
</dbReference>
<evidence type="ECO:0000256" key="2">
    <source>
        <dbReference type="ARBA" id="ARBA00022670"/>
    </source>
</evidence>
<feature type="compositionally biased region" description="Low complexity" evidence="6">
    <location>
        <begin position="26"/>
        <end position="44"/>
    </location>
</feature>
<evidence type="ECO:0000256" key="5">
    <source>
        <dbReference type="ARBA" id="ARBA00023157"/>
    </source>
</evidence>
<keyword evidence="9" id="KW-1185">Reference proteome</keyword>
<dbReference type="InterPro" id="IPR001316">
    <property type="entry name" value="Pept_S1A_streptogrisin"/>
</dbReference>
<evidence type="ECO:0000256" key="7">
    <source>
        <dbReference type="SAM" id="SignalP"/>
    </source>
</evidence>
<dbReference type="InterPro" id="IPR009003">
    <property type="entry name" value="Peptidase_S1_PA"/>
</dbReference>
<dbReference type="RefSeq" id="WP_231329991.1">
    <property type="nucleotide sequence ID" value="NZ_CP059572.1"/>
</dbReference>
<name>A0ABX8R3K0_9ACTN</name>
<gene>
    <name evidence="8" type="ORF">AGRA3207_005572</name>
</gene>
<protein>
    <submittedName>
        <fullName evidence="8">Streptogrisin B</fullName>
    </submittedName>
</protein>
<accession>A0ABX8R3K0</accession>
<dbReference type="PRINTS" id="PR00861">
    <property type="entry name" value="ALYTICPTASE"/>
</dbReference>
<evidence type="ECO:0000313" key="8">
    <source>
        <dbReference type="EMBL" id="QXJ24282.1"/>
    </source>
</evidence>
<reference evidence="8" key="1">
    <citation type="submission" date="2020-07" db="EMBL/GenBank/DDBJ databases">
        <authorList>
            <person name="Tarantini F.S."/>
            <person name="Hong K.W."/>
            <person name="Chan K.G."/>
        </authorList>
    </citation>
    <scope>NUCLEOTIDE SEQUENCE</scope>
    <source>
        <strain evidence="8">32-07</strain>
    </source>
</reference>
<dbReference type="Gene3D" id="2.40.10.10">
    <property type="entry name" value="Trypsin-like serine proteases"/>
    <property type="match status" value="2"/>
</dbReference>
<evidence type="ECO:0000256" key="4">
    <source>
        <dbReference type="ARBA" id="ARBA00022825"/>
    </source>
</evidence>
<organism evidence="8 9">
    <name type="scientific">Actinomadura graeca</name>
    <dbReference type="NCBI Taxonomy" id="2750812"/>
    <lineage>
        <taxon>Bacteria</taxon>
        <taxon>Bacillati</taxon>
        <taxon>Actinomycetota</taxon>
        <taxon>Actinomycetes</taxon>
        <taxon>Streptosporangiales</taxon>
        <taxon>Thermomonosporaceae</taxon>
        <taxon>Actinomadura</taxon>
    </lineage>
</organism>
<evidence type="ECO:0000256" key="6">
    <source>
        <dbReference type="SAM" id="MobiDB-lite"/>
    </source>
</evidence>
<feature type="region of interest" description="Disordered" evidence="6">
    <location>
        <begin position="26"/>
        <end position="49"/>
    </location>
</feature>
<keyword evidence="4" id="KW-0720">Serine protease</keyword>
<feature type="chain" id="PRO_5045816461" evidence="7">
    <location>
        <begin position="26"/>
        <end position="234"/>
    </location>
</feature>
<sequence>MRSRILMTAAAVIALLAVPATTATASTTTASTTTASTVSRATAAPGGEGGRPVFAGGGVRCTLGFNVRKGGDHHFLTAGGCAKTGLKIYGDPALTIELGTVVAVTANAVALVRYVEPQVERPGSVHTHPGSQDITAADVPAVGRRVCRSGPITGMRCGSVTAVGLTVNFPEGTMTGLARTTICAEPGDTAGAPYFSGSLAVGLGVGGSGTCGSGGTSYFQPVGEVLSAFGVSVY</sequence>
<keyword evidence="7" id="KW-0732">Signal</keyword>
<dbReference type="InterPro" id="IPR043504">
    <property type="entry name" value="Peptidase_S1_PA_chymotrypsin"/>
</dbReference>
<dbReference type="EMBL" id="CP059572">
    <property type="protein sequence ID" value="QXJ24282.1"/>
    <property type="molecule type" value="Genomic_DNA"/>
</dbReference>
<dbReference type="SUPFAM" id="SSF50494">
    <property type="entry name" value="Trypsin-like serine proteases"/>
    <property type="match status" value="1"/>
</dbReference>
<feature type="signal peptide" evidence="7">
    <location>
        <begin position="1"/>
        <end position="25"/>
    </location>
</feature>
<evidence type="ECO:0000256" key="1">
    <source>
        <dbReference type="ARBA" id="ARBA00007664"/>
    </source>
</evidence>
<evidence type="ECO:0000256" key="3">
    <source>
        <dbReference type="ARBA" id="ARBA00022801"/>
    </source>
</evidence>